<dbReference type="Proteomes" id="UP000016943">
    <property type="component" value="Chromosome"/>
</dbReference>
<dbReference type="HOGENOM" id="CLU_023913_0_0_11"/>
<feature type="transmembrane region" description="Helical" evidence="8">
    <location>
        <begin position="531"/>
        <end position="552"/>
    </location>
</feature>
<dbReference type="RefSeq" id="WP_020976300.1">
    <property type="nucleotide sequence ID" value="NC_022198.1"/>
</dbReference>
<evidence type="ECO:0008006" key="11">
    <source>
        <dbReference type="Google" id="ProtNLM"/>
    </source>
</evidence>
<evidence type="ECO:0000256" key="7">
    <source>
        <dbReference type="ARBA" id="ARBA00043987"/>
    </source>
</evidence>
<keyword evidence="4 8" id="KW-0812">Transmembrane</keyword>
<keyword evidence="6 8" id="KW-0472">Membrane</keyword>
<feature type="transmembrane region" description="Helical" evidence="8">
    <location>
        <begin position="105"/>
        <end position="133"/>
    </location>
</feature>
<feature type="transmembrane region" description="Helical" evidence="8">
    <location>
        <begin position="407"/>
        <end position="427"/>
    </location>
</feature>
<name>U3GXE5_9CORY</name>
<keyword evidence="5 8" id="KW-1133">Transmembrane helix</keyword>
<feature type="transmembrane region" description="Helical" evidence="8">
    <location>
        <begin position="233"/>
        <end position="256"/>
    </location>
</feature>
<keyword evidence="10" id="KW-1185">Reference proteome</keyword>
<feature type="transmembrane region" description="Helical" evidence="8">
    <location>
        <begin position="363"/>
        <end position="395"/>
    </location>
</feature>
<dbReference type="GO" id="GO:0016020">
    <property type="term" value="C:membrane"/>
    <property type="evidence" value="ECO:0007669"/>
    <property type="project" value="UniProtKB-SubCell"/>
</dbReference>
<evidence type="ECO:0000256" key="3">
    <source>
        <dbReference type="ARBA" id="ARBA00022679"/>
    </source>
</evidence>
<reference evidence="9 10" key="1">
    <citation type="journal article" date="2013" name="Genome Announc.">
        <title>Whole-Genome Sequence of the Clinical Strain Corynebacterium argentoratense DSM 44202, Isolated from a Human Throat Specimen.</title>
        <authorList>
            <person name="Bomholt C."/>
            <person name="Glaub A."/>
            <person name="Gravermann K."/>
            <person name="Albersmeier A."/>
            <person name="Brinkrolf K."/>
            <person name="Ruckert C."/>
            <person name="Tauch A."/>
        </authorList>
    </citation>
    <scope>NUCLEOTIDE SEQUENCE [LARGE SCALE GENOMIC DNA]</scope>
    <source>
        <strain evidence="9">DSM 44202</strain>
    </source>
</reference>
<sequence>MSNSPLQRAWRYLQRDLPSLGALGSKTSTLHVENRPAAPTTPPTRGYRDLTIAETVRFNILRWLGTVGALLIGLGGLGAGALPVVDNRYWRFPGGSIMGRLLQTSSMVTMVGVGFLVTAWLLAIPFVGVALTTADKIRPRASKSLVKRTFITWVAPIILTAPLFSQDVYSYLAQGSIAAQGLDPYSGGPADLLAVDNPLVRSVPYIWAHSGSPYGPVALGIAEAISRVTHDHIVAAVFVHRLVSIVAMVVTAWALTRLAKRCAVSAQATLWLAILNPLALLHLVGGVHNETIMLGCALAGLECGLRGIDHLKMGLRRNAVLWLVCGSALISCGGMVKVTGFIGLGFLGMAVARVLRARDVPQWLALSGAAVFEAVCLVASVALVTGVTGIGTGWISGQGGAATIRSWMSMTTNAAVGAGTLGMHLGLGDHIDSIAIFTRGVGMAVGAALTLRLLIATYLGRIHPLGGLGVSTLVLVVLFPVVHPWYVLWAVVPLAAWANRPVFRIPVIVYSALMSFFVLPRGLALQPGTVLSIYLGALLVYLSFMLCAWWLFRKILA</sequence>
<dbReference type="PATRIC" id="fig|1348662.3.peg.991"/>
<dbReference type="NCBIfam" id="NF038066">
    <property type="entry name" value="MptB"/>
    <property type="match status" value="1"/>
</dbReference>
<evidence type="ECO:0000256" key="8">
    <source>
        <dbReference type="SAM" id="Phobius"/>
    </source>
</evidence>
<keyword evidence="3" id="KW-0808">Transferase</keyword>
<evidence type="ECO:0000256" key="4">
    <source>
        <dbReference type="ARBA" id="ARBA00022692"/>
    </source>
</evidence>
<evidence type="ECO:0000256" key="2">
    <source>
        <dbReference type="ARBA" id="ARBA00022676"/>
    </source>
</evidence>
<comment type="similarity">
    <text evidence="7">Belongs to the MptA/B family.</text>
</comment>
<dbReference type="InterPro" id="IPR049829">
    <property type="entry name" value="MptA/B-like"/>
</dbReference>
<protein>
    <recommendedName>
        <fullName evidence="11">Alpha 1,6 mannopyranosyltransferase</fullName>
    </recommendedName>
</protein>
<gene>
    <name evidence="9" type="ORF">CARG_05050</name>
</gene>
<comment type="subcellular location">
    <subcellularLocation>
        <location evidence="1">Membrane</location>
        <topology evidence="1">Multi-pass membrane protein</topology>
    </subcellularLocation>
</comment>
<proteinExistence type="inferred from homology"/>
<dbReference type="KEGG" id="caz:CARG_05050"/>
<dbReference type="eggNOG" id="ENOG502Z9GU">
    <property type="taxonomic scope" value="Bacteria"/>
</dbReference>
<feature type="transmembrane region" description="Helical" evidence="8">
    <location>
        <begin position="268"/>
        <end position="285"/>
    </location>
</feature>
<dbReference type="EMBL" id="CP006365">
    <property type="protein sequence ID" value="AGU15148.1"/>
    <property type="molecule type" value="Genomic_DNA"/>
</dbReference>
<feature type="transmembrane region" description="Helical" evidence="8">
    <location>
        <begin position="501"/>
        <end position="519"/>
    </location>
</feature>
<evidence type="ECO:0000313" key="10">
    <source>
        <dbReference type="Proteomes" id="UP000016943"/>
    </source>
</evidence>
<dbReference type="STRING" id="1348662.CARG_05050"/>
<evidence type="ECO:0000256" key="1">
    <source>
        <dbReference type="ARBA" id="ARBA00004141"/>
    </source>
</evidence>
<accession>U3GXE5</accession>
<feature type="transmembrane region" description="Helical" evidence="8">
    <location>
        <begin position="320"/>
        <end position="351"/>
    </location>
</feature>
<dbReference type="GO" id="GO:0016757">
    <property type="term" value="F:glycosyltransferase activity"/>
    <property type="evidence" value="ECO:0007669"/>
    <property type="project" value="UniProtKB-KW"/>
</dbReference>
<feature type="transmembrane region" description="Helical" evidence="8">
    <location>
        <begin position="433"/>
        <end position="455"/>
    </location>
</feature>
<evidence type="ECO:0000256" key="6">
    <source>
        <dbReference type="ARBA" id="ARBA00023136"/>
    </source>
</evidence>
<feature type="transmembrane region" description="Helical" evidence="8">
    <location>
        <begin position="467"/>
        <end position="489"/>
    </location>
</feature>
<dbReference type="GeneID" id="78249792"/>
<organism evidence="9 10">
    <name type="scientific">Corynebacterium argentoratense DSM 44202</name>
    <dbReference type="NCBI Taxonomy" id="1348662"/>
    <lineage>
        <taxon>Bacteria</taxon>
        <taxon>Bacillati</taxon>
        <taxon>Actinomycetota</taxon>
        <taxon>Actinomycetes</taxon>
        <taxon>Mycobacteriales</taxon>
        <taxon>Corynebacteriaceae</taxon>
        <taxon>Corynebacterium</taxon>
    </lineage>
</organism>
<dbReference type="AlphaFoldDB" id="U3GXE5"/>
<feature type="transmembrane region" description="Helical" evidence="8">
    <location>
        <begin position="145"/>
        <end position="164"/>
    </location>
</feature>
<feature type="transmembrane region" description="Helical" evidence="8">
    <location>
        <begin position="63"/>
        <end position="85"/>
    </location>
</feature>
<dbReference type="Pfam" id="PF26314">
    <property type="entry name" value="MptA_B_family"/>
    <property type="match status" value="1"/>
</dbReference>
<evidence type="ECO:0000313" key="9">
    <source>
        <dbReference type="EMBL" id="AGU15148.1"/>
    </source>
</evidence>
<keyword evidence="2" id="KW-0328">Glycosyltransferase</keyword>
<evidence type="ECO:0000256" key="5">
    <source>
        <dbReference type="ARBA" id="ARBA00022989"/>
    </source>
</evidence>
<dbReference type="OrthoDB" id="5242303at2"/>